<organism evidence="2 3">
    <name type="scientific">Orbilia ellipsospora</name>
    <dbReference type="NCBI Taxonomy" id="2528407"/>
    <lineage>
        <taxon>Eukaryota</taxon>
        <taxon>Fungi</taxon>
        <taxon>Dikarya</taxon>
        <taxon>Ascomycota</taxon>
        <taxon>Pezizomycotina</taxon>
        <taxon>Orbiliomycetes</taxon>
        <taxon>Orbiliales</taxon>
        <taxon>Orbiliaceae</taxon>
        <taxon>Orbilia</taxon>
    </lineage>
</organism>
<dbReference type="InterPro" id="IPR036652">
    <property type="entry name" value="YjeF_N_dom_sf"/>
</dbReference>
<name>A0AAV9XM33_9PEZI</name>
<evidence type="ECO:0000259" key="1">
    <source>
        <dbReference type="PROSITE" id="PS51385"/>
    </source>
</evidence>
<dbReference type="InterPro" id="IPR004443">
    <property type="entry name" value="YjeF_N_dom"/>
</dbReference>
<sequence>MSCETIGAKAAFELDQELMSTGGFTLDQLMELAGLSVAHAVYKVHPPSKGDRILVFCGPGNNGILPY</sequence>
<dbReference type="EMBL" id="JAVHJO010000002">
    <property type="protein sequence ID" value="KAK6542601.1"/>
    <property type="molecule type" value="Genomic_DNA"/>
</dbReference>
<dbReference type="SUPFAM" id="SSF64153">
    <property type="entry name" value="YjeF N-terminal domain-like"/>
    <property type="match status" value="1"/>
</dbReference>
<dbReference type="Gene3D" id="3.40.50.10260">
    <property type="entry name" value="YjeF N-terminal domain"/>
    <property type="match status" value="1"/>
</dbReference>
<dbReference type="Pfam" id="PF03853">
    <property type="entry name" value="YjeF_N"/>
    <property type="match status" value="1"/>
</dbReference>
<dbReference type="AlphaFoldDB" id="A0AAV9XM33"/>
<keyword evidence="3" id="KW-1185">Reference proteome</keyword>
<gene>
    <name evidence="2" type="ORF">TWF694_006545</name>
</gene>
<accession>A0AAV9XM33</accession>
<protein>
    <recommendedName>
        <fullName evidence="1">YjeF N-terminal domain-containing protein</fullName>
    </recommendedName>
</protein>
<evidence type="ECO:0000313" key="2">
    <source>
        <dbReference type="EMBL" id="KAK6542601.1"/>
    </source>
</evidence>
<dbReference type="PROSITE" id="PS51385">
    <property type="entry name" value="YJEF_N"/>
    <property type="match status" value="1"/>
</dbReference>
<comment type="caution">
    <text evidence="2">The sequence shown here is derived from an EMBL/GenBank/DDBJ whole genome shotgun (WGS) entry which is preliminary data.</text>
</comment>
<evidence type="ECO:0000313" key="3">
    <source>
        <dbReference type="Proteomes" id="UP001365542"/>
    </source>
</evidence>
<dbReference type="Proteomes" id="UP001365542">
    <property type="component" value="Unassembled WGS sequence"/>
</dbReference>
<proteinExistence type="predicted"/>
<feature type="domain" description="YjeF N-terminal" evidence="1">
    <location>
        <begin position="11"/>
        <end position="67"/>
    </location>
</feature>
<reference evidence="2 3" key="1">
    <citation type="submission" date="2019-10" db="EMBL/GenBank/DDBJ databases">
        <authorList>
            <person name="Palmer J.M."/>
        </authorList>
    </citation>
    <scope>NUCLEOTIDE SEQUENCE [LARGE SCALE GENOMIC DNA]</scope>
    <source>
        <strain evidence="2 3">TWF694</strain>
    </source>
</reference>